<accession>A0A9P0SSY4</accession>
<evidence type="ECO:0000313" key="2">
    <source>
        <dbReference type="Proteomes" id="UP001152562"/>
    </source>
</evidence>
<protein>
    <submittedName>
        <fullName evidence="1">Uncharacterized protein</fullName>
    </submittedName>
</protein>
<proteinExistence type="predicted"/>
<gene>
    <name evidence="1" type="ORF">PIBRA_LOCUS705</name>
</gene>
<sequence>MRGIQRSSERTHWEVQSSTYVIRLNGNYAPHVKHSCARCIASKELHSRNNTIIRESVWDVLSRLQTSEWRSLTLPPDTGGPSSRPPWPPLTDLAECTCKCNWAIIFDSRCEMSQSRSSCVQCKRRVLVSVLCE</sequence>
<dbReference type="EMBL" id="CALOZG010000001">
    <property type="protein sequence ID" value="CAH3884607.1"/>
    <property type="molecule type" value="Genomic_DNA"/>
</dbReference>
<evidence type="ECO:0000313" key="1">
    <source>
        <dbReference type="EMBL" id="CAH3884607.1"/>
    </source>
</evidence>
<comment type="caution">
    <text evidence="1">The sequence shown here is derived from an EMBL/GenBank/DDBJ whole genome shotgun (WGS) entry which is preliminary data.</text>
</comment>
<organism evidence="1 2">
    <name type="scientific">Pieris brassicae</name>
    <name type="common">White butterfly</name>
    <name type="synonym">Large white butterfly</name>
    <dbReference type="NCBI Taxonomy" id="7116"/>
    <lineage>
        <taxon>Eukaryota</taxon>
        <taxon>Metazoa</taxon>
        <taxon>Ecdysozoa</taxon>
        <taxon>Arthropoda</taxon>
        <taxon>Hexapoda</taxon>
        <taxon>Insecta</taxon>
        <taxon>Pterygota</taxon>
        <taxon>Neoptera</taxon>
        <taxon>Endopterygota</taxon>
        <taxon>Lepidoptera</taxon>
        <taxon>Glossata</taxon>
        <taxon>Ditrysia</taxon>
        <taxon>Papilionoidea</taxon>
        <taxon>Pieridae</taxon>
        <taxon>Pierinae</taxon>
        <taxon>Pieris</taxon>
    </lineage>
</organism>
<name>A0A9P0SSY4_PIEBR</name>
<dbReference type="AlphaFoldDB" id="A0A9P0SSY4"/>
<keyword evidence="2" id="KW-1185">Reference proteome</keyword>
<reference evidence="1" key="1">
    <citation type="submission" date="2022-05" db="EMBL/GenBank/DDBJ databases">
        <authorList>
            <person name="Okamura Y."/>
        </authorList>
    </citation>
    <scope>NUCLEOTIDE SEQUENCE</scope>
</reference>
<dbReference type="Proteomes" id="UP001152562">
    <property type="component" value="Unassembled WGS sequence"/>
</dbReference>